<organism evidence="2 3">
    <name type="scientific">Paenibacillus mellifer</name>
    <dbReference type="NCBI Taxonomy" id="2937794"/>
    <lineage>
        <taxon>Bacteria</taxon>
        <taxon>Bacillati</taxon>
        <taxon>Bacillota</taxon>
        <taxon>Bacilli</taxon>
        <taxon>Bacillales</taxon>
        <taxon>Paenibacillaceae</taxon>
        <taxon>Paenibacillus</taxon>
    </lineage>
</organism>
<evidence type="ECO:0000259" key="1">
    <source>
        <dbReference type="Pfam" id="PF06283"/>
    </source>
</evidence>
<accession>A0A9X1Y2G1</accession>
<dbReference type="PANTHER" id="PTHR40469">
    <property type="entry name" value="SECRETED GLYCOSYL HYDROLASE"/>
    <property type="match status" value="1"/>
</dbReference>
<reference evidence="2" key="1">
    <citation type="submission" date="2022-04" db="EMBL/GenBank/DDBJ databases">
        <authorList>
            <person name="Seo M.-J."/>
        </authorList>
    </citation>
    <scope>NUCLEOTIDE SEQUENCE</scope>
    <source>
        <strain evidence="2">MBLB2552</strain>
    </source>
</reference>
<dbReference type="Pfam" id="PF06283">
    <property type="entry name" value="ThuA"/>
    <property type="match status" value="1"/>
</dbReference>
<dbReference type="InterPro" id="IPR029010">
    <property type="entry name" value="ThuA-like"/>
</dbReference>
<name>A0A9X1Y2G1_9BACL</name>
<dbReference type="SUPFAM" id="SSF52317">
    <property type="entry name" value="Class I glutamine amidotransferase-like"/>
    <property type="match status" value="1"/>
</dbReference>
<keyword evidence="3" id="KW-1185">Reference proteome</keyword>
<sequence>MKKALIVWGGWDGHEPDQVAGIFAGVLREHAFEVEVSDTLEAFADAEKLLGLDLIVPVWTMGTIDQGLVNNVSAAVQAGTGLAGCHGGMCDSFRNNVDWQFMTGGQWVAHPGNDGVDYKVEIIANSSPLVEGIEDFRVQTEQYYLHVDPAVEVLATTSFPVVDGPHRLNKPVDMPVVWTKRWGIGRVFYNSLGHHADIVDLPPVKEMMTRGMLWAAEGKRLALESQGGNGQLHHNYTGMGDSQ</sequence>
<evidence type="ECO:0000313" key="2">
    <source>
        <dbReference type="EMBL" id="MCK8488093.1"/>
    </source>
</evidence>
<feature type="domain" description="ThuA-like" evidence="1">
    <location>
        <begin position="3"/>
        <end position="215"/>
    </location>
</feature>
<dbReference type="PANTHER" id="PTHR40469:SF2">
    <property type="entry name" value="GALACTOSE-BINDING DOMAIN-LIKE SUPERFAMILY PROTEIN"/>
    <property type="match status" value="1"/>
</dbReference>
<evidence type="ECO:0000313" key="3">
    <source>
        <dbReference type="Proteomes" id="UP001139534"/>
    </source>
</evidence>
<dbReference type="EMBL" id="JALPRK010000010">
    <property type="protein sequence ID" value="MCK8488093.1"/>
    <property type="molecule type" value="Genomic_DNA"/>
</dbReference>
<dbReference type="Gene3D" id="3.40.50.880">
    <property type="match status" value="1"/>
</dbReference>
<protein>
    <submittedName>
        <fullName evidence="2">ThuA domain-containing protein</fullName>
    </submittedName>
</protein>
<dbReference type="AlphaFoldDB" id="A0A9X1Y2G1"/>
<dbReference type="InterPro" id="IPR029062">
    <property type="entry name" value="Class_I_gatase-like"/>
</dbReference>
<dbReference type="RefSeq" id="WP_248552165.1">
    <property type="nucleotide sequence ID" value="NZ_JALPRK010000010.1"/>
</dbReference>
<dbReference type="Proteomes" id="UP001139534">
    <property type="component" value="Unassembled WGS sequence"/>
</dbReference>
<proteinExistence type="predicted"/>
<gene>
    <name evidence="2" type="ORF">M0651_13000</name>
</gene>
<comment type="caution">
    <text evidence="2">The sequence shown here is derived from an EMBL/GenBank/DDBJ whole genome shotgun (WGS) entry which is preliminary data.</text>
</comment>